<reference evidence="1" key="1">
    <citation type="submission" date="2022-03" db="EMBL/GenBank/DDBJ databases">
        <title>Genomic analyses of argali, domestic sheep and their hybrids provide insights into chromosomal evolution, heterosis and genetic basis of agronomic traits.</title>
        <authorList>
            <person name="Li M."/>
        </authorList>
    </citation>
    <scope>NUCLEOTIDE SEQUENCE</scope>
    <source>
        <strain evidence="1">F1 hybrid</strain>
    </source>
</reference>
<protein>
    <submittedName>
        <fullName evidence="1">Uncharacterized protein</fullName>
    </submittedName>
</protein>
<proteinExistence type="predicted"/>
<gene>
    <name evidence="1" type="ORF">MJG53_015548</name>
</gene>
<organism evidence="1 2">
    <name type="scientific">Ovis ammon polii x Ovis aries</name>
    <dbReference type="NCBI Taxonomy" id="2918886"/>
    <lineage>
        <taxon>Eukaryota</taxon>
        <taxon>Metazoa</taxon>
        <taxon>Chordata</taxon>
        <taxon>Craniata</taxon>
        <taxon>Vertebrata</taxon>
        <taxon>Euteleostomi</taxon>
        <taxon>Mammalia</taxon>
        <taxon>Eutheria</taxon>
        <taxon>Laurasiatheria</taxon>
        <taxon>Artiodactyla</taxon>
        <taxon>Ruminantia</taxon>
        <taxon>Pecora</taxon>
        <taxon>Bovidae</taxon>
        <taxon>Caprinae</taxon>
        <taxon>Ovis</taxon>
    </lineage>
</organism>
<dbReference type="Proteomes" id="UP001057279">
    <property type="component" value="Linkage Group LG18"/>
</dbReference>
<keyword evidence="2" id="KW-1185">Reference proteome</keyword>
<comment type="caution">
    <text evidence="1">The sequence shown here is derived from an EMBL/GenBank/DDBJ whole genome shotgun (WGS) entry which is preliminary data.</text>
</comment>
<sequence length="99" mass="10211">MGGGAAGPKELGKVWRLADIHIYLCARQCEASPKVISGLCSWKRKAAPSSLKMEKPRNPLGGDHTNVAAPGSATPVCQSPCSSLQGSFTGSGSPLYLVA</sequence>
<dbReference type="EMBL" id="CM043043">
    <property type="protein sequence ID" value="KAI4566871.1"/>
    <property type="molecule type" value="Genomic_DNA"/>
</dbReference>
<accession>A0ACB9UF53</accession>
<evidence type="ECO:0000313" key="1">
    <source>
        <dbReference type="EMBL" id="KAI4566871.1"/>
    </source>
</evidence>
<evidence type="ECO:0000313" key="2">
    <source>
        <dbReference type="Proteomes" id="UP001057279"/>
    </source>
</evidence>
<name>A0ACB9UF53_9CETA</name>